<keyword evidence="1" id="KW-0732">Signal</keyword>
<dbReference type="OrthoDB" id="9814627at2"/>
<feature type="chain" id="PRO_5003993239" description="YD repeat protein" evidence="1">
    <location>
        <begin position="21"/>
        <end position="1089"/>
    </location>
</feature>
<dbReference type="STRING" id="1237149.C900_00213"/>
<keyword evidence="3" id="KW-1185">Reference proteome</keyword>
<reference evidence="2 3" key="1">
    <citation type="submission" date="2012-12" db="EMBL/GenBank/DDBJ databases">
        <title>Genome assembly of Fulvivirga imtechensis AK7.</title>
        <authorList>
            <person name="Nupur N."/>
            <person name="Khatri I."/>
            <person name="Kumar R."/>
            <person name="Subramanian S."/>
            <person name="Pinnaka A."/>
        </authorList>
    </citation>
    <scope>NUCLEOTIDE SEQUENCE [LARGE SCALE GENOMIC DNA]</scope>
    <source>
        <strain evidence="2 3">AK7</strain>
    </source>
</reference>
<dbReference type="RefSeq" id="WP_009583109.1">
    <property type="nucleotide sequence ID" value="NZ_AMZN01000103.1"/>
</dbReference>
<gene>
    <name evidence="2" type="ORF">C900_00213</name>
</gene>
<dbReference type="EMBL" id="AMZN01000103">
    <property type="protein sequence ID" value="ELR68610.1"/>
    <property type="molecule type" value="Genomic_DNA"/>
</dbReference>
<feature type="signal peptide" evidence="1">
    <location>
        <begin position="1"/>
        <end position="20"/>
    </location>
</feature>
<accession>L8JIF5</accession>
<dbReference type="Proteomes" id="UP000011135">
    <property type="component" value="Unassembled WGS sequence"/>
</dbReference>
<comment type="caution">
    <text evidence="2">The sequence shown here is derived from an EMBL/GenBank/DDBJ whole genome shotgun (WGS) entry which is preliminary data.</text>
</comment>
<dbReference type="AlphaFoldDB" id="L8JIF5"/>
<sequence length="1089" mass="125665">MYKLYLITTLMIHTFFITSAQEDDIQSAVSVIPPAPNVAAFQKFTDIPVSHYTGIPQISIPIYKIKMNQFELPITLDYHSSGIKVEEYSSWVGYGWSLSAGGAISRTVNGLPDEYSGGADKGFFHNRRLYNENGTVNSSLLSCSNSAGVPFNDANWSTADSLSMGILTAEPDVYYLRAPSVNNKFVFNINRQILKYEVDDIKILYHPYISFPELSPTDYTWKIKGTDGTNYTFDIADRTYTKSSCGDSYPSSISEYQSSWHLTEMSNGNEWIKFKYVTEVIDYEMRLVSTGRFRLAGNTNSAGYKLQQCRNSTTTNSKRLSNITTSNGYKIEFVANKLRSDLNGSNALEEVIIYYNNKLIKRFKIETSYFSGNKLKLKSIYEVSTKDSRVKLNDGYRCEYYSGNVPPVYSNAQDSWGYYNAATSNTHLIPQYKDNFWNVNNHNPANRTPSLECKNGTLSQLYYPTGGYSEFKYELNDYFDTNFSQTYFYKANALGETENIDTDEVTFSVLEDCYSTIKKDDNPQAIDHNSNILRWNGSNYQPVTLATNNSRWILPAGQYKLNAVSGDGIESFVSIEFEQIESKNVYVGGLRIQEIIFYDPVNISKEITRFEYRRDFNNSESSGVLFTKPIFAYQSKYRYGDVQDFICYDTQSESVLNMESHSQLPLTTVQGSHVGYSKVQEYKIKTEDHGLSTYPESLRKQGMIEYQFVNDEPTNDVAYPYIPQEDLSYKNGKLIRKTIYEQDTDLLNLVKVKETVNEYKFISSSERVIGFKLRRKQSYYCYHCSYNDDFARHDYEIRPMWYYLHKSEEKKFQNETVVYNFTVDYDYMSSPQIHHYYTSKTIRNSNGDVLSQKIDRDEDNPHLVIRVEQKVNGNLVKGRKQTYHYKLPLSRFIYNADLNEYSEEMLYSYNGDYLISQLNVTTGTRTSYIYWSLNDTSKLLSAEVVKAEPGEIYYTGFESSGSTGFAKTGDRYHIGNSYAIPISERPTGDDLVMTYWYLNNGSWYFQDEISYNPVITLPANASGLDELRVYPQGAKMTTYNYNANFDISCISDPNNLVQYYIYDDFHRLIYVKDHDHNILKAYTYSYARH</sequence>
<dbReference type="eggNOG" id="COG3209">
    <property type="taxonomic scope" value="Bacteria"/>
</dbReference>
<evidence type="ECO:0008006" key="4">
    <source>
        <dbReference type="Google" id="ProtNLM"/>
    </source>
</evidence>
<evidence type="ECO:0000313" key="2">
    <source>
        <dbReference type="EMBL" id="ELR68610.1"/>
    </source>
</evidence>
<proteinExistence type="predicted"/>
<organism evidence="2 3">
    <name type="scientific">Fulvivirga imtechensis AK7</name>
    <dbReference type="NCBI Taxonomy" id="1237149"/>
    <lineage>
        <taxon>Bacteria</taxon>
        <taxon>Pseudomonadati</taxon>
        <taxon>Bacteroidota</taxon>
        <taxon>Cytophagia</taxon>
        <taxon>Cytophagales</taxon>
        <taxon>Fulvivirgaceae</taxon>
        <taxon>Fulvivirga</taxon>
    </lineage>
</organism>
<evidence type="ECO:0000313" key="3">
    <source>
        <dbReference type="Proteomes" id="UP000011135"/>
    </source>
</evidence>
<name>L8JIF5_9BACT</name>
<evidence type="ECO:0000256" key="1">
    <source>
        <dbReference type="SAM" id="SignalP"/>
    </source>
</evidence>
<protein>
    <recommendedName>
        <fullName evidence="4">YD repeat protein</fullName>
    </recommendedName>
</protein>